<accession>A0A1L7CS68</accession>
<name>A0A1L7CS68_9CORY</name>
<feature type="transmembrane region" description="Helical" evidence="6">
    <location>
        <begin position="35"/>
        <end position="58"/>
    </location>
</feature>
<keyword evidence="3 6" id="KW-0812">Transmembrane</keyword>
<dbReference type="PANTHER" id="PTHR33885:SF3">
    <property type="entry name" value="PHAGE SHOCK PROTEIN C"/>
    <property type="match status" value="1"/>
</dbReference>
<reference evidence="8 9" key="1">
    <citation type="submission" date="2014-08" db="EMBL/GenBank/DDBJ databases">
        <title>Complete genome sequence of Corynebacterium frankenforstense ST18(T) (=DSM 45800(T)), isolated from raw cow milk.</title>
        <authorList>
            <person name="Ruckert C."/>
            <person name="Albersmeier A."/>
            <person name="Winkler A."/>
            <person name="Lipski A."/>
            <person name="Kalinowski J."/>
        </authorList>
    </citation>
    <scope>NUCLEOTIDE SEQUENCE [LARGE SCALE GENOMIC DNA]</scope>
    <source>
        <strain evidence="8 9">ST18</strain>
    </source>
</reference>
<dbReference type="GO" id="GO:0005886">
    <property type="term" value="C:plasma membrane"/>
    <property type="evidence" value="ECO:0007669"/>
    <property type="project" value="UniProtKB-SubCell"/>
</dbReference>
<evidence type="ECO:0000256" key="3">
    <source>
        <dbReference type="ARBA" id="ARBA00022692"/>
    </source>
</evidence>
<evidence type="ECO:0000256" key="4">
    <source>
        <dbReference type="ARBA" id="ARBA00022989"/>
    </source>
</evidence>
<keyword evidence="5 6" id="KW-0472">Membrane</keyword>
<proteinExistence type="predicted"/>
<keyword evidence="4 6" id="KW-1133">Transmembrane helix</keyword>
<protein>
    <recommendedName>
        <fullName evidence="7">Phage shock protein PspC N-terminal domain-containing protein</fullName>
    </recommendedName>
</protein>
<dbReference type="OrthoDB" id="7359894at2"/>
<dbReference type="AlphaFoldDB" id="A0A1L7CS68"/>
<dbReference type="STRING" id="1437875.CFRA_04690"/>
<dbReference type="PANTHER" id="PTHR33885">
    <property type="entry name" value="PHAGE SHOCK PROTEIN C"/>
    <property type="match status" value="1"/>
</dbReference>
<evidence type="ECO:0000256" key="6">
    <source>
        <dbReference type="SAM" id="Phobius"/>
    </source>
</evidence>
<evidence type="ECO:0000313" key="8">
    <source>
        <dbReference type="EMBL" id="APT88669.1"/>
    </source>
</evidence>
<keyword evidence="2" id="KW-1003">Cell membrane</keyword>
<evidence type="ECO:0000256" key="1">
    <source>
        <dbReference type="ARBA" id="ARBA00004162"/>
    </source>
</evidence>
<sequence>MSSRRLHRSITDRWIGGVCGGIAETYGWDPGLVRLLFVASVLLPGPQVIFYLLAWLIMPQD</sequence>
<gene>
    <name evidence="8" type="ORF">CFRA_04690</name>
</gene>
<dbReference type="Proteomes" id="UP000185434">
    <property type="component" value="Chromosome"/>
</dbReference>
<evidence type="ECO:0000313" key="9">
    <source>
        <dbReference type="Proteomes" id="UP000185434"/>
    </source>
</evidence>
<dbReference type="KEGG" id="cfk:CFRA_04690"/>
<dbReference type="InterPro" id="IPR007168">
    <property type="entry name" value="Phageshock_PspC_N"/>
</dbReference>
<dbReference type="InterPro" id="IPR052027">
    <property type="entry name" value="PspC"/>
</dbReference>
<evidence type="ECO:0000256" key="5">
    <source>
        <dbReference type="ARBA" id="ARBA00023136"/>
    </source>
</evidence>
<dbReference type="Pfam" id="PF04024">
    <property type="entry name" value="PspC"/>
    <property type="match status" value="1"/>
</dbReference>
<dbReference type="EMBL" id="CP009247">
    <property type="protein sequence ID" value="APT88669.1"/>
    <property type="molecule type" value="Genomic_DNA"/>
</dbReference>
<evidence type="ECO:0000256" key="2">
    <source>
        <dbReference type="ARBA" id="ARBA00022475"/>
    </source>
</evidence>
<organism evidence="8 9">
    <name type="scientific">Corynebacterium frankenforstense DSM 45800</name>
    <dbReference type="NCBI Taxonomy" id="1437875"/>
    <lineage>
        <taxon>Bacteria</taxon>
        <taxon>Bacillati</taxon>
        <taxon>Actinomycetota</taxon>
        <taxon>Actinomycetes</taxon>
        <taxon>Mycobacteriales</taxon>
        <taxon>Corynebacteriaceae</taxon>
        <taxon>Corynebacterium</taxon>
    </lineage>
</organism>
<comment type="subcellular location">
    <subcellularLocation>
        <location evidence="1">Cell membrane</location>
        <topology evidence="1">Single-pass membrane protein</topology>
    </subcellularLocation>
</comment>
<feature type="domain" description="Phage shock protein PspC N-terminal" evidence="7">
    <location>
        <begin position="4"/>
        <end position="60"/>
    </location>
</feature>
<evidence type="ECO:0000259" key="7">
    <source>
        <dbReference type="Pfam" id="PF04024"/>
    </source>
</evidence>
<keyword evidence="9" id="KW-1185">Reference proteome</keyword>